<dbReference type="Pfam" id="PF01471">
    <property type="entry name" value="PG_binding_1"/>
    <property type="match status" value="1"/>
</dbReference>
<organism evidence="2 3">
    <name type="scientific">Allokutzneria oryzae</name>
    <dbReference type="NCBI Taxonomy" id="1378989"/>
    <lineage>
        <taxon>Bacteria</taxon>
        <taxon>Bacillati</taxon>
        <taxon>Actinomycetota</taxon>
        <taxon>Actinomycetes</taxon>
        <taxon>Pseudonocardiales</taxon>
        <taxon>Pseudonocardiaceae</taxon>
        <taxon>Allokutzneria</taxon>
    </lineage>
</organism>
<proteinExistence type="predicted"/>
<dbReference type="RefSeq" id="WP_377852347.1">
    <property type="nucleotide sequence ID" value="NZ_JBHLZU010000011.1"/>
</dbReference>
<protein>
    <submittedName>
        <fullName evidence="2">Peptidoglycan-binding protein</fullName>
    </submittedName>
</protein>
<evidence type="ECO:0000313" key="3">
    <source>
        <dbReference type="Proteomes" id="UP001589693"/>
    </source>
</evidence>
<evidence type="ECO:0000259" key="1">
    <source>
        <dbReference type="Pfam" id="PF01471"/>
    </source>
</evidence>
<feature type="domain" description="Peptidoglycan binding-like" evidence="1">
    <location>
        <begin position="14"/>
        <end position="55"/>
    </location>
</feature>
<dbReference type="InterPro" id="IPR036365">
    <property type="entry name" value="PGBD-like_sf"/>
</dbReference>
<comment type="caution">
    <text evidence="2">The sequence shown here is derived from an EMBL/GenBank/DDBJ whole genome shotgun (WGS) entry which is preliminary data.</text>
</comment>
<reference evidence="2 3" key="1">
    <citation type="submission" date="2024-09" db="EMBL/GenBank/DDBJ databases">
        <authorList>
            <person name="Sun Q."/>
            <person name="Mori K."/>
        </authorList>
    </citation>
    <scope>NUCLEOTIDE SEQUENCE [LARGE SCALE GENOMIC DNA]</scope>
    <source>
        <strain evidence="2 3">TBRC 7907</strain>
    </source>
</reference>
<dbReference type="Gene3D" id="1.10.101.10">
    <property type="entry name" value="PGBD-like superfamily/PGBD"/>
    <property type="match status" value="1"/>
</dbReference>
<dbReference type="EMBL" id="JBHLZU010000011">
    <property type="protein sequence ID" value="MFB9905063.1"/>
    <property type="molecule type" value="Genomic_DNA"/>
</dbReference>
<evidence type="ECO:0000313" key="2">
    <source>
        <dbReference type="EMBL" id="MFB9905063.1"/>
    </source>
</evidence>
<keyword evidence="3" id="KW-1185">Reference proteome</keyword>
<dbReference type="InterPro" id="IPR036366">
    <property type="entry name" value="PGBDSf"/>
</dbReference>
<accession>A0ABV5ZVY6</accession>
<dbReference type="SUPFAM" id="SSF47090">
    <property type="entry name" value="PGBD-like"/>
    <property type="match status" value="1"/>
</dbReference>
<dbReference type="InterPro" id="IPR002477">
    <property type="entry name" value="Peptidoglycan-bd-like"/>
</dbReference>
<gene>
    <name evidence="2" type="ORF">ACFFQA_14070</name>
</gene>
<name>A0ABV5ZVY6_9PSEU</name>
<sequence>MIDRLADALPRLEIDVPNGSDGRYDERWQATVRAFQRDVGIKDSGVVGALTCSALHRAISVSGQWGC</sequence>
<dbReference type="Proteomes" id="UP001589693">
    <property type="component" value="Unassembled WGS sequence"/>
</dbReference>